<feature type="region of interest" description="Disordered" evidence="1">
    <location>
        <begin position="1"/>
        <end position="41"/>
    </location>
</feature>
<accession>A0ABQ2TYP4</accession>
<comment type="caution">
    <text evidence="2">The sequence shown here is derived from an EMBL/GenBank/DDBJ whole genome shotgun (WGS) entry which is preliminary data.</text>
</comment>
<keyword evidence="3" id="KW-1185">Reference proteome</keyword>
<feature type="region of interest" description="Disordered" evidence="1">
    <location>
        <begin position="85"/>
        <end position="110"/>
    </location>
</feature>
<evidence type="ECO:0000256" key="1">
    <source>
        <dbReference type="SAM" id="MobiDB-lite"/>
    </source>
</evidence>
<sequence>MKRFQRAAGAVVGSAVHARGDEHGQALEERQEGQVDPAGGVRGDVTAAADLLQQSLRRGEGPVVGSRKDILARASLFGRCISRPARSSSRPALRCVATGGEGRRPGVAAS</sequence>
<evidence type="ECO:0000313" key="3">
    <source>
        <dbReference type="Proteomes" id="UP000629911"/>
    </source>
</evidence>
<feature type="compositionally biased region" description="Low complexity" evidence="1">
    <location>
        <begin position="85"/>
        <end position="94"/>
    </location>
</feature>
<proteinExistence type="predicted"/>
<reference evidence="3" key="1">
    <citation type="journal article" date="2019" name="Int. J. Syst. Evol. Microbiol.">
        <title>The Global Catalogue of Microorganisms (GCM) 10K type strain sequencing project: providing services to taxonomists for standard genome sequencing and annotation.</title>
        <authorList>
            <consortium name="The Broad Institute Genomics Platform"/>
            <consortium name="The Broad Institute Genome Sequencing Center for Infectious Disease"/>
            <person name="Wu L."/>
            <person name="Ma J."/>
        </authorList>
    </citation>
    <scope>NUCLEOTIDE SEQUENCE [LARGE SCALE GENOMIC DNA]</scope>
    <source>
        <strain evidence="3">JCM 4422</strain>
    </source>
</reference>
<name>A0ABQ2TYP4_9ACTN</name>
<feature type="compositionally biased region" description="Basic and acidic residues" evidence="1">
    <location>
        <begin position="18"/>
        <end position="33"/>
    </location>
</feature>
<protein>
    <submittedName>
        <fullName evidence="2">Uncharacterized protein</fullName>
    </submittedName>
</protein>
<gene>
    <name evidence="2" type="ORF">GCM10010287_21440</name>
</gene>
<feature type="compositionally biased region" description="Low complexity" evidence="1">
    <location>
        <begin position="7"/>
        <end position="17"/>
    </location>
</feature>
<dbReference type="EMBL" id="BMTZ01000005">
    <property type="protein sequence ID" value="GGT47571.1"/>
    <property type="molecule type" value="Genomic_DNA"/>
</dbReference>
<organism evidence="2 3">
    <name type="scientific">Streptomyces variabilis</name>
    <dbReference type="NCBI Taxonomy" id="67372"/>
    <lineage>
        <taxon>Bacteria</taxon>
        <taxon>Bacillati</taxon>
        <taxon>Actinomycetota</taxon>
        <taxon>Actinomycetes</taxon>
        <taxon>Kitasatosporales</taxon>
        <taxon>Streptomycetaceae</taxon>
        <taxon>Streptomyces</taxon>
        <taxon>Streptomyces griseoincarnatus group</taxon>
    </lineage>
</organism>
<evidence type="ECO:0000313" key="2">
    <source>
        <dbReference type="EMBL" id="GGT47571.1"/>
    </source>
</evidence>
<dbReference type="Proteomes" id="UP000629911">
    <property type="component" value="Unassembled WGS sequence"/>
</dbReference>